<dbReference type="NCBIfam" id="TIGR02679">
    <property type="entry name" value="TIGR02679 family protein"/>
    <property type="match status" value="1"/>
</dbReference>
<evidence type="ECO:0000259" key="1">
    <source>
        <dbReference type="Pfam" id="PF09664"/>
    </source>
</evidence>
<gene>
    <name evidence="3" type="ORF">AZI98_00980</name>
</gene>
<dbReference type="GO" id="GO:0003677">
    <property type="term" value="F:DNA binding"/>
    <property type="evidence" value="ECO:0007669"/>
    <property type="project" value="InterPro"/>
</dbReference>
<proteinExistence type="predicted"/>
<feature type="domain" description="DUF2399" evidence="1">
    <location>
        <begin position="269"/>
        <end position="422"/>
    </location>
</feature>
<dbReference type="Proteomes" id="UP000076476">
    <property type="component" value="Unassembled WGS sequence"/>
</dbReference>
<dbReference type="InterPro" id="IPR036078">
    <property type="entry name" value="Spo11/TopoVI_A_sf"/>
</dbReference>
<feature type="domain" description="Conserved hypothetical protein CHP02679 N terminus" evidence="2">
    <location>
        <begin position="37"/>
        <end position="246"/>
    </location>
</feature>
<keyword evidence="4" id="KW-1185">Reference proteome</keyword>
<evidence type="ECO:0000259" key="2">
    <source>
        <dbReference type="Pfam" id="PF11796"/>
    </source>
</evidence>
<evidence type="ECO:0000313" key="4">
    <source>
        <dbReference type="Proteomes" id="UP000076476"/>
    </source>
</evidence>
<dbReference type="EMBL" id="LWBR01000003">
    <property type="protein sequence ID" value="KZN97929.1"/>
    <property type="molecule type" value="Genomic_DNA"/>
</dbReference>
<dbReference type="AlphaFoldDB" id="A0A165Z7B8"/>
<dbReference type="InterPro" id="IPR024466">
    <property type="entry name" value="CHP02679_N"/>
</dbReference>
<dbReference type="GO" id="GO:0005694">
    <property type="term" value="C:chromosome"/>
    <property type="evidence" value="ECO:0007669"/>
    <property type="project" value="InterPro"/>
</dbReference>
<dbReference type="InterPro" id="IPR013495">
    <property type="entry name" value="CHP02679"/>
</dbReference>
<protein>
    <submittedName>
        <fullName evidence="3">Topoisomerase IV</fullName>
    </submittedName>
</protein>
<organism evidence="3 4">
    <name type="scientific">Aeribacillus pallidus</name>
    <dbReference type="NCBI Taxonomy" id="33936"/>
    <lineage>
        <taxon>Bacteria</taxon>
        <taxon>Bacillati</taxon>
        <taxon>Bacillota</taxon>
        <taxon>Bacilli</taxon>
        <taxon>Bacillales</taxon>
        <taxon>Bacillaceae</taxon>
        <taxon>Aeribacillus</taxon>
    </lineage>
</organism>
<dbReference type="Pfam" id="PF09664">
    <property type="entry name" value="DUF2399"/>
    <property type="match status" value="1"/>
</dbReference>
<dbReference type="SUPFAM" id="SSF56726">
    <property type="entry name" value="DNA topoisomerase IV, alpha subunit"/>
    <property type="match status" value="1"/>
</dbReference>
<reference evidence="3 4" key="1">
    <citation type="submission" date="2016-04" db="EMBL/GenBank/DDBJ databases">
        <title>Draft genome sequence of Aeribacillus pallidus 8m3 from petroleum reservoir.</title>
        <authorList>
            <person name="Poltaraus A.B."/>
            <person name="Nazina T.N."/>
            <person name="Tourova T.P."/>
            <person name="Malakho S.M."/>
            <person name="Korshunova A.V."/>
            <person name="Sokolova D.S."/>
        </authorList>
    </citation>
    <scope>NUCLEOTIDE SEQUENCE [LARGE SCALE GENOMIC DNA]</scope>
    <source>
        <strain evidence="3 4">8m3</strain>
    </source>
</reference>
<dbReference type="GO" id="GO:0016853">
    <property type="term" value="F:isomerase activity"/>
    <property type="evidence" value="ECO:0007669"/>
    <property type="project" value="UniProtKB-KW"/>
</dbReference>
<sequence length="430" mass="49570">MLEQKVADAVEFFRGEPGFHRLFLLMKKKYQSLGRIGGTVKLDGFSFEEKEALGAFFGKDFHQESTPSVSLKMFAEQLEKTRFAGIPLVTLLENYFGEDITTNQEKRETDRKKKEEFFQNLIHQYPEQARLLSFIAESAPQNRFIHIAYSQDREHLETVLKNVCTALQHLPKKGDYERLSIFSQKVLKDPHAFDLHTFQGKVFLHALQFYSDQDYDLSSVEEVNELLQSFGILREDILNFVTCAGILTETEQGIHSVFASAVKTNTVLNVPLREILKLKRAYPAKGQTVFVVENSGVFSALLDLFPDAFPPLICTNGQFKLASLMLIDLIIQEGCQIYYSGDFDPEGLKMAQRLKERNQEHIHLWHFQLEDYLASSPEVLLSDDRVAKLETVTIEELQPIKEKIREIKKAGYQEEILKKLYEGICRHMWD</sequence>
<evidence type="ECO:0000313" key="3">
    <source>
        <dbReference type="EMBL" id="KZN97929.1"/>
    </source>
</evidence>
<name>A0A165Z7B8_9BACI</name>
<accession>A0A165Z7B8</accession>
<dbReference type="Pfam" id="PF11796">
    <property type="entry name" value="DUF3323"/>
    <property type="match status" value="1"/>
</dbReference>
<comment type="caution">
    <text evidence="3">The sequence shown here is derived from an EMBL/GenBank/DDBJ whole genome shotgun (WGS) entry which is preliminary data.</text>
</comment>
<dbReference type="STRING" id="33936.AZI98_00980"/>
<dbReference type="RefSeq" id="WP_063386429.1">
    <property type="nucleotide sequence ID" value="NZ_LWBR01000003.1"/>
</dbReference>
<keyword evidence="3" id="KW-0413">Isomerase</keyword>
<dbReference type="InterPro" id="IPR024465">
    <property type="entry name" value="DUF2399"/>
</dbReference>
<dbReference type="OrthoDB" id="1661308at2"/>